<evidence type="ECO:0000256" key="1">
    <source>
        <dbReference type="SAM" id="MobiDB-lite"/>
    </source>
</evidence>
<feature type="compositionally biased region" description="Basic and acidic residues" evidence="1">
    <location>
        <begin position="254"/>
        <end position="263"/>
    </location>
</feature>
<gene>
    <name evidence="2" type="ORF">LSTR_LSTR000510</name>
</gene>
<dbReference type="Proteomes" id="UP000291343">
    <property type="component" value="Unassembled WGS sequence"/>
</dbReference>
<feature type="compositionally biased region" description="Basic and acidic residues" evidence="1">
    <location>
        <begin position="568"/>
        <end position="577"/>
    </location>
</feature>
<feature type="compositionally biased region" description="Polar residues" evidence="1">
    <location>
        <begin position="578"/>
        <end position="594"/>
    </location>
</feature>
<feature type="region of interest" description="Disordered" evidence="1">
    <location>
        <begin position="230"/>
        <end position="263"/>
    </location>
</feature>
<feature type="region of interest" description="Disordered" evidence="1">
    <location>
        <begin position="286"/>
        <end position="316"/>
    </location>
</feature>
<name>A0A482WYZ3_LAOST</name>
<proteinExistence type="predicted"/>
<protein>
    <submittedName>
        <fullName evidence="2">Uncharacterized protein</fullName>
    </submittedName>
</protein>
<sequence length="692" mass="76968">MDLDFSFTLRTSIRPTVEKKPKSKPLSGQNKRVLSTTRRKHWQGLFVNNEIDLQQSEKKSEKYIDARKSSAKQVIPAIFSEEVKENLDPSCFVMNTDEKRSNFRKCKKNNSEQLTASSVTNHNSEQVIASCATNSEQLNASSVTNHNSSGEKDFIELGKVSLRKHQRTLYKRNIKDGKLFYKRNVIANFTEFIEKSFASNNSSESRKLSDKVIENGLRISERCQVDRSALNVDENGDEDENDLFSGSLSSSSSRLEKPAKKNKEKSVLDLENDLFSGSISSSSSRLAKKNKDKSVLDGSISSNSSRLAQENKDESVLEGNPGNFLDQSLIVSSPSLLSSSLLGCRPLSNGKKRPGDFVDDCRPRKRSFNTTESVSFENLKTKVKSIMSSDDFSSPSPKPLKTSTDSFIDCISASDSEEHDCSHHLVSKISSTRKSSRKHLANGNINEHDCSPHINSTGKSKISNSSTRKSSRKHENGINGNGIDCSNTATRRKSLRNKCVESNENESCVEHEQVGSNNDRFDTKKSLRRRCVESNGNESANGVEHKQVDSNNRNKFETKNNSGCNRLKANDFHDKDVNNTSGTKQNFDNSINEVKSTRSSRRKSSKHFLDPTEVCNNVEVDESYTSVDMFDDSRLSEVYDNNGDKLTSSRSRRSKEIRINGDRGSVGIALDSSGSNRGKKISGVGITSEGPV</sequence>
<dbReference type="InParanoid" id="A0A482WYZ3"/>
<dbReference type="EMBL" id="QKKF02021603">
    <property type="protein sequence ID" value="RZF38807.1"/>
    <property type="molecule type" value="Genomic_DNA"/>
</dbReference>
<organism evidence="2 3">
    <name type="scientific">Laodelphax striatellus</name>
    <name type="common">Small brown planthopper</name>
    <name type="synonym">Delphax striatella</name>
    <dbReference type="NCBI Taxonomy" id="195883"/>
    <lineage>
        <taxon>Eukaryota</taxon>
        <taxon>Metazoa</taxon>
        <taxon>Ecdysozoa</taxon>
        <taxon>Arthropoda</taxon>
        <taxon>Hexapoda</taxon>
        <taxon>Insecta</taxon>
        <taxon>Pterygota</taxon>
        <taxon>Neoptera</taxon>
        <taxon>Paraneoptera</taxon>
        <taxon>Hemiptera</taxon>
        <taxon>Auchenorrhyncha</taxon>
        <taxon>Fulgoroidea</taxon>
        <taxon>Delphacidae</taxon>
        <taxon>Criomorphinae</taxon>
        <taxon>Laodelphax</taxon>
    </lineage>
</organism>
<feature type="region of interest" description="Disordered" evidence="1">
    <location>
        <begin position="668"/>
        <end position="692"/>
    </location>
</feature>
<dbReference type="AlphaFoldDB" id="A0A482WYZ3"/>
<evidence type="ECO:0000313" key="2">
    <source>
        <dbReference type="EMBL" id="RZF38807.1"/>
    </source>
</evidence>
<accession>A0A482WYZ3</accession>
<keyword evidence="3" id="KW-1185">Reference proteome</keyword>
<evidence type="ECO:0000313" key="3">
    <source>
        <dbReference type="Proteomes" id="UP000291343"/>
    </source>
</evidence>
<feature type="region of interest" description="Disordered" evidence="1">
    <location>
        <begin position="535"/>
        <end position="608"/>
    </location>
</feature>
<feature type="compositionally biased region" description="Low complexity" evidence="1">
    <location>
        <begin position="459"/>
        <end position="468"/>
    </location>
</feature>
<reference evidence="2 3" key="1">
    <citation type="journal article" date="2017" name="Gigascience">
        <title>Genome sequence of the small brown planthopper, Laodelphax striatellus.</title>
        <authorList>
            <person name="Zhu J."/>
            <person name="Jiang F."/>
            <person name="Wang X."/>
            <person name="Yang P."/>
            <person name="Bao Y."/>
            <person name="Zhao W."/>
            <person name="Wang W."/>
            <person name="Lu H."/>
            <person name="Wang Q."/>
            <person name="Cui N."/>
            <person name="Li J."/>
            <person name="Chen X."/>
            <person name="Luo L."/>
            <person name="Yu J."/>
            <person name="Kang L."/>
            <person name="Cui F."/>
        </authorList>
    </citation>
    <scope>NUCLEOTIDE SEQUENCE [LARGE SCALE GENOMIC DNA]</scope>
    <source>
        <strain evidence="2">Lst14</strain>
    </source>
</reference>
<dbReference type="SMR" id="A0A482WYZ3"/>
<feature type="region of interest" description="Disordered" evidence="1">
    <location>
        <begin position="428"/>
        <end position="487"/>
    </location>
</feature>
<feature type="compositionally biased region" description="Polar residues" evidence="1">
    <location>
        <begin position="299"/>
        <end position="308"/>
    </location>
</feature>
<comment type="caution">
    <text evidence="2">The sequence shown here is derived from an EMBL/GenBank/DDBJ whole genome shotgun (WGS) entry which is preliminary data.</text>
</comment>
<feature type="compositionally biased region" description="Basic and acidic residues" evidence="1">
    <location>
        <begin position="543"/>
        <end position="558"/>
    </location>
</feature>